<accession>A0A9D9EAN5</accession>
<feature type="domain" description="Sialidase" evidence="1">
    <location>
        <begin position="51"/>
        <end position="353"/>
    </location>
</feature>
<dbReference type="Gene3D" id="2.120.10.10">
    <property type="match status" value="1"/>
</dbReference>
<evidence type="ECO:0000259" key="1">
    <source>
        <dbReference type="Pfam" id="PF13088"/>
    </source>
</evidence>
<dbReference type="PANTHER" id="PTHR43752">
    <property type="entry name" value="BNR/ASP-BOX REPEAT FAMILY PROTEIN"/>
    <property type="match status" value="1"/>
</dbReference>
<name>A0A9D9EAN5_9SPIR</name>
<dbReference type="InterPro" id="IPR011040">
    <property type="entry name" value="Sialidase"/>
</dbReference>
<organism evidence="2 3">
    <name type="scientific">Candidatus Aphodenecus pullistercoris</name>
    <dbReference type="NCBI Taxonomy" id="2840669"/>
    <lineage>
        <taxon>Bacteria</taxon>
        <taxon>Pseudomonadati</taxon>
        <taxon>Spirochaetota</taxon>
        <taxon>Spirochaetia</taxon>
        <taxon>Spirochaetales</taxon>
        <taxon>Candidatus Aphodenecus</taxon>
    </lineage>
</organism>
<gene>
    <name evidence="2" type="ORF">IAC42_05430</name>
</gene>
<dbReference type="PANTHER" id="PTHR43752:SF2">
    <property type="entry name" value="BNR_ASP-BOX REPEAT FAMILY PROTEIN"/>
    <property type="match status" value="1"/>
</dbReference>
<dbReference type="SUPFAM" id="SSF50939">
    <property type="entry name" value="Sialidases"/>
    <property type="match status" value="1"/>
</dbReference>
<dbReference type="AlphaFoldDB" id="A0A9D9EAN5"/>
<dbReference type="CDD" id="cd15482">
    <property type="entry name" value="Sialidase_non-viral"/>
    <property type="match status" value="1"/>
</dbReference>
<dbReference type="Proteomes" id="UP000823633">
    <property type="component" value="Unassembled WGS sequence"/>
</dbReference>
<evidence type="ECO:0000313" key="3">
    <source>
        <dbReference type="Proteomes" id="UP000823633"/>
    </source>
</evidence>
<protein>
    <submittedName>
        <fullName evidence="2">Exo-alpha-sialidase</fullName>
    </submittedName>
</protein>
<dbReference type="InterPro" id="IPR036278">
    <property type="entry name" value="Sialidase_sf"/>
</dbReference>
<sequence>MLDDRKTTKLDDLTRDGRLYSNPRLSTIEALIPNGPYASCHAADLLETPQGDILAVWFAGSDEGNSDISIVLSRLDKGSSQWTEPVKVSDDDQRSEQNPSLFQRSEGEIWLIYTAQVARTPDNNPFFNLQYTAEIRRRRSFDGGRTWGPTEVMFSHPGSFCRQKIQKLSNGRWLFGNWYCFDDMSRNGSDITVIHISDDEGESWRDVEIPQSRGKVHANLIELGGGRILALMRSRSADYVYRSISEDWGESWSVPEATELPNNNSSISAIRLESGDIAIVLNPVGYSYDSSQTWWPDQRCPVEVAISADEGRTWPWRRIVEPGEGFCGRYNDINNLRYEYPVMMQAPSGEIYIAYSAHRRRNIKFVVIDEAWIRGEKTYSGMDGDAATFRHY</sequence>
<reference evidence="2" key="1">
    <citation type="submission" date="2020-10" db="EMBL/GenBank/DDBJ databases">
        <authorList>
            <person name="Gilroy R."/>
        </authorList>
    </citation>
    <scope>NUCLEOTIDE SEQUENCE</scope>
    <source>
        <strain evidence="2">11167</strain>
    </source>
</reference>
<proteinExistence type="predicted"/>
<comment type="caution">
    <text evidence="2">The sequence shown here is derived from an EMBL/GenBank/DDBJ whole genome shotgun (WGS) entry which is preliminary data.</text>
</comment>
<dbReference type="Pfam" id="PF13088">
    <property type="entry name" value="BNR_2"/>
    <property type="match status" value="1"/>
</dbReference>
<evidence type="ECO:0000313" key="2">
    <source>
        <dbReference type="EMBL" id="MBO8443183.1"/>
    </source>
</evidence>
<dbReference type="EMBL" id="JADIMU010000033">
    <property type="protein sequence ID" value="MBO8443183.1"/>
    <property type="molecule type" value="Genomic_DNA"/>
</dbReference>
<reference evidence="2" key="2">
    <citation type="journal article" date="2021" name="PeerJ">
        <title>Extensive microbial diversity within the chicken gut microbiome revealed by metagenomics and culture.</title>
        <authorList>
            <person name="Gilroy R."/>
            <person name="Ravi A."/>
            <person name="Getino M."/>
            <person name="Pursley I."/>
            <person name="Horton D.L."/>
            <person name="Alikhan N.F."/>
            <person name="Baker D."/>
            <person name="Gharbi K."/>
            <person name="Hall N."/>
            <person name="Watson M."/>
            <person name="Adriaenssens E.M."/>
            <person name="Foster-Nyarko E."/>
            <person name="Jarju S."/>
            <person name="Secka A."/>
            <person name="Antonio M."/>
            <person name="Oren A."/>
            <person name="Chaudhuri R.R."/>
            <person name="La Ragione R."/>
            <person name="Hildebrand F."/>
            <person name="Pallen M.J."/>
        </authorList>
    </citation>
    <scope>NUCLEOTIDE SEQUENCE</scope>
    <source>
        <strain evidence="2">11167</strain>
    </source>
</reference>